<dbReference type="AlphaFoldDB" id="A0A645IN68"/>
<keyword evidence="1" id="KW-0812">Transmembrane</keyword>
<evidence type="ECO:0000256" key="1">
    <source>
        <dbReference type="SAM" id="Phobius"/>
    </source>
</evidence>
<comment type="caution">
    <text evidence="2">The sequence shown here is derived from an EMBL/GenBank/DDBJ whole genome shotgun (WGS) entry which is preliminary data.</text>
</comment>
<dbReference type="EMBL" id="VSSQ01117371">
    <property type="protein sequence ID" value="MPN51849.1"/>
    <property type="molecule type" value="Genomic_DNA"/>
</dbReference>
<feature type="transmembrane region" description="Helical" evidence="1">
    <location>
        <begin position="53"/>
        <end position="71"/>
    </location>
</feature>
<proteinExistence type="predicted"/>
<sequence>MPTNDSAGTVERREIRNVGTIHRSGNGNDHKVGTSEMTWISCDFQPRRSLHIFAAYLTGGITILAVGLYFGRGEVKTDGGITLAELDGKRQSDVAQPYDGNNSALTQHL</sequence>
<name>A0A645IN68_9ZZZZ</name>
<gene>
    <name evidence="2" type="ORF">SDC9_199499</name>
</gene>
<organism evidence="2">
    <name type="scientific">bioreactor metagenome</name>
    <dbReference type="NCBI Taxonomy" id="1076179"/>
    <lineage>
        <taxon>unclassified sequences</taxon>
        <taxon>metagenomes</taxon>
        <taxon>ecological metagenomes</taxon>
    </lineage>
</organism>
<reference evidence="2" key="1">
    <citation type="submission" date="2019-08" db="EMBL/GenBank/DDBJ databases">
        <authorList>
            <person name="Kucharzyk K."/>
            <person name="Murdoch R.W."/>
            <person name="Higgins S."/>
            <person name="Loffler F."/>
        </authorList>
    </citation>
    <scope>NUCLEOTIDE SEQUENCE</scope>
</reference>
<protein>
    <submittedName>
        <fullName evidence="2">Uncharacterized protein</fullName>
    </submittedName>
</protein>
<keyword evidence="1" id="KW-0472">Membrane</keyword>
<evidence type="ECO:0000313" key="2">
    <source>
        <dbReference type="EMBL" id="MPN51849.1"/>
    </source>
</evidence>
<accession>A0A645IN68</accession>
<keyword evidence="1" id="KW-1133">Transmembrane helix</keyword>